<protein>
    <submittedName>
        <fullName evidence="6">Transcriptional regulator, TetR family</fullName>
    </submittedName>
</protein>
<dbReference type="OrthoDB" id="3825402at2"/>
<dbReference type="PRINTS" id="PR00455">
    <property type="entry name" value="HTHTETR"/>
</dbReference>
<sequence>MKDDVKSPRRYSSPFRLEQAAATRSQVLATALDLFTAQGYAATTVTQVARAAGVSVDTLYATVGRKSVILREVVESAISGTGQMVPAEERDYVIAVRAAIGAPAKIGIYADAVAAMSPRTAPVFAALRDAAQTDPDCAALGIEISTRRAANMLKFTADLRSTGAVRPELTDQFVADVVWATAGWEHYTQLVTGRGWTPAQFGDYLRETWNRLFLT</sequence>
<dbReference type="PROSITE" id="PS50977">
    <property type="entry name" value="HTH_TETR_2"/>
    <property type="match status" value="1"/>
</dbReference>
<evidence type="ECO:0000313" key="7">
    <source>
        <dbReference type="Proteomes" id="UP000199039"/>
    </source>
</evidence>
<evidence type="ECO:0000259" key="5">
    <source>
        <dbReference type="PROSITE" id="PS50977"/>
    </source>
</evidence>
<dbReference type="PANTHER" id="PTHR30055">
    <property type="entry name" value="HTH-TYPE TRANSCRIPTIONAL REGULATOR RUTR"/>
    <property type="match status" value="1"/>
</dbReference>
<name>A0A1G6MR29_9MICO</name>
<dbReference type="Proteomes" id="UP000199039">
    <property type="component" value="Unassembled WGS sequence"/>
</dbReference>
<evidence type="ECO:0000256" key="2">
    <source>
        <dbReference type="ARBA" id="ARBA00023125"/>
    </source>
</evidence>
<evidence type="ECO:0000313" key="6">
    <source>
        <dbReference type="EMBL" id="SDC57911.1"/>
    </source>
</evidence>
<feature type="DNA-binding region" description="H-T-H motif" evidence="4">
    <location>
        <begin position="44"/>
        <end position="63"/>
    </location>
</feature>
<dbReference type="GO" id="GO:0000976">
    <property type="term" value="F:transcription cis-regulatory region binding"/>
    <property type="evidence" value="ECO:0007669"/>
    <property type="project" value="TreeGrafter"/>
</dbReference>
<dbReference type="PANTHER" id="PTHR30055:SF234">
    <property type="entry name" value="HTH-TYPE TRANSCRIPTIONAL REGULATOR BETI"/>
    <property type="match status" value="1"/>
</dbReference>
<dbReference type="Gene3D" id="1.10.357.10">
    <property type="entry name" value="Tetracycline Repressor, domain 2"/>
    <property type="match status" value="1"/>
</dbReference>
<dbReference type="Gene3D" id="1.10.10.60">
    <property type="entry name" value="Homeodomain-like"/>
    <property type="match status" value="1"/>
</dbReference>
<keyword evidence="1" id="KW-0805">Transcription regulation</keyword>
<dbReference type="AlphaFoldDB" id="A0A1G6MR29"/>
<dbReference type="InterPro" id="IPR009057">
    <property type="entry name" value="Homeodomain-like_sf"/>
</dbReference>
<dbReference type="RefSeq" id="WP_093182800.1">
    <property type="nucleotide sequence ID" value="NZ_FMYH01000003.1"/>
</dbReference>
<proteinExistence type="predicted"/>
<dbReference type="InterPro" id="IPR050109">
    <property type="entry name" value="HTH-type_TetR-like_transc_reg"/>
</dbReference>
<feature type="domain" description="HTH tetR-type" evidence="5">
    <location>
        <begin position="21"/>
        <end position="81"/>
    </location>
</feature>
<evidence type="ECO:0000256" key="1">
    <source>
        <dbReference type="ARBA" id="ARBA00023015"/>
    </source>
</evidence>
<accession>A0A1G6MR29</accession>
<dbReference type="InterPro" id="IPR001647">
    <property type="entry name" value="HTH_TetR"/>
</dbReference>
<keyword evidence="2 4" id="KW-0238">DNA-binding</keyword>
<organism evidence="6 7">
    <name type="scientific">Sanguibacter gelidistatuariae</name>
    <dbReference type="NCBI Taxonomy" id="1814289"/>
    <lineage>
        <taxon>Bacteria</taxon>
        <taxon>Bacillati</taxon>
        <taxon>Actinomycetota</taxon>
        <taxon>Actinomycetes</taxon>
        <taxon>Micrococcales</taxon>
        <taxon>Sanguibacteraceae</taxon>
        <taxon>Sanguibacter</taxon>
    </lineage>
</organism>
<dbReference type="GO" id="GO:0003700">
    <property type="term" value="F:DNA-binding transcription factor activity"/>
    <property type="evidence" value="ECO:0007669"/>
    <property type="project" value="TreeGrafter"/>
</dbReference>
<reference evidence="6 7" key="1">
    <citation type="submission" date="2016-09" db="EMBL/GenBank/DDBJ databases">
        <authorList>
            <person name="Capua I."/>
            <person name="De Benedictis P."/>
            <person name="Joannis T."/>
            <person name="Lombin L.H."/>
            <person name="Cattoli G."/>
        </authorList>
    </citation>
    <scope>NUCLEOTIDE SEQUENCE [LARGE SCALE GENOMIC DNA]</scope>
    <source>
        <strain evidence="6 7">ISLP-3</strain>
    </source>
</reference>
<gene>
    <name evidence="6" type="ORF">SAMN05216410_1944</name>
</gene>
<dbReference type="SUPFAM" id="SSF46689">
    <property type="entry name" value="Homeodomain-like"/>
    <property type="match status" value="1"/>
</dbReference>
<evidence type="ECO:0000256" key="3">
    <source>
        <dbReference type="ARBA" id="ARBA00023163"/>
    </source>
</evidence>
<keyword evidence="7" id="KW-1185">Reference proteome</keyword>
<dbReference type="EMBL" id="FMYH01000003">
    <property type="protein sequence ID" value="SDC57911.1"/>
    <property type="molecule type" value="Genomic_DNA"/>
</dbReference>
<dbReference type="STRING" id="1814289.SAMN05216410_1944"/>
<dbReference type="Pfam" id="PF00440">
    <property type="entry name" value="TetR_N"/>
    <property type="match status" value="1"/>
</dbReference>
<keyword evidence="3" id="KW-0804">Transcription</keyword>
<evidence type="ECO:0000256" key="4">
    <source>
        <dbReference type="PROSITE-ProRule" id="PRU00335"/>
    </source>
</evidence>